<dbReference type="PANTHER" id="PTHR23206">
    <property type="entry name" value="MASK PROTEIN"/>
    <property type="match status" value="1"/>
</dbReference>
<evidence type="ECO:0000256" key="5">
    <source>
        <dbReference type="PROSITE-ProRule" id="PRU00117"/>
    </source>
</evidence>
<feature type="repeat" description="ANK" evidence="4">
    <location>
        <begin position="500"/>
        <end position="532"/>
    </location>
</feature>
<dbReference type="GO" id="GO:0005737">
    <property type="term" value="C:cytoplasm"/>
    <property type="evidence" value="ECO:0007669"/>
    <property type="project" value="TreeGrafter"/>
</dbReference>
<feature type="region of interest" description="Disordered" evidence="6">
    <location>
        <begin position="789"/>
        <end position="832"/>
    </location>
</feature>
<feature type="region of interest" description="Disordered" evidence="6">
    <location>
        <begin position="1952"/>
        <end position="1972"/>
    </location>
</feature>
<evidence type="ECO:0000256" key="3">
    <source>
        <dbReference type="ARBA" id="ARBA00023054"/>
    </source>
</evidence>
<evidence type="ECO:0000256" key="4">
    <source>
        <dbReference type="PROSITE-ProRule" id="PRU00023"/>
    </source>
</evidence>
<evidence type="ECO:0000259" key="7">
    <source>
        <dbReference type="SMART" id="SM00322"/>
    </source>
</evidence>
<feature type="compositionally biased region" description="Low complexity" evidence="6">
    <location>
        <begin position="2128"/>
        <end position="2170"/>
    </location>
</feature>
<reference evidence="8 9" key="1">
    <citation type="journal article" date="2018" name="Biotechnol. Adv.">
        <title>Improved genomic resources and new bioinformatic workflow for the carcinogenic parasite Clonorchis sinensis: Biotechnological implications.</title>
        <authorList>
            <person name="Wang D."/>
            <person name="Korhonen P.K."/>
            <person name="Gasser R.B."/>
            <person name="Young N.D."/>
        </authorList>
    </citation>
    <scope>NUCLEOTIDE SEQUENCE [LARGE SCALE GENOMIC DNA]</scope>
    <source>
        <strain evidence="8">Cs-k2</strain>
    </source>
</reference>
<evidence type="ECO:0000256" key="6">
    <source>
        <dbReference type="SAM" id="MobiDB-lite"/>
    </source>
</evidence>
<feature type="region of interest" description="Disordered" evidence="6">
    <location>
        <begin position="2097"/>
        <end position="2170"/>
    </location>
</feature>
<dbReference type="PANTHER" id="PTHR23206:SF8">
    <property type="entry name" value="ANKYRIN REPEAT AND KH DOMAIN-CONTAINING 1"/>
    <property type="match status" value="1"/>
</dbReference>
<dbReference type="InterPro" id="IPR036770">
    <property type="entry name" value="Ankyrin_rpt-contain_sf"/>
</dbReference>
<evidence type="ECO:0000256" key="1">
    <source>
        <dbReference type="ARBA" id="ARBA00022737"/>
    </source>
</evidence>
<feature type="compositionally biased region" description="Polar residues" evidence="6">
    <location>
        <begin position="789"/>
        <end position="807"/>
    </location>
</feature>
<dbReference type="InterPro" id="IPR004087">
    <property type="entry name" value="KH_dom"/>
</dbReference>
<feature type="repeat" description="ANK" evidence="4">
    <location>
        <begin position="1472"/>
        <end position="1504"/>
    </location>
</feature>
<feature type="compositionally biased region" description="Low complexity" evidence="6">
    <location>
        <begin position="2097"/>
        <end position="2113"/>
    </location>
</feature>
<feature type="compositionally biased region" description="Basic and acidic residues" evidence="6">
    <location>
        <begin position="1717"/>
        <end position="1727"/>
    </location>
</feature>
<protein>
    <recommendedName>
        <fullName evidence="7">K Homology domain-containing protein</fullName>
    </recommendedName>
</protein>
<feature type="repeat" description="ANK" evidence="4">
    <location>
        <begin position="1337"/>
        <end position="1369"/>
    </location>
</feature>
<name>A0A8T1M5C7_CLOSI</name>
<feature type="repeat" description="ANK" evidence="4">
    <location>
        <begin position="466"/>
        <end position="498"/>
    </location>
</feature>
<feature type="compositionally biased region" description="Polar residues" evidence="6">
    <location>
        <begin position="1952"/>
        <end position="1961"/>
    </location>
</feature>
<dbReference type="EMBL" id="NIRI02000056">
    <property type="protein sequence ID" value="KAG5444373.1"/>
    <property type="molecule type" value="Genomic_DNA"/>
</dbReference>
<feature type="region of interest" description="Disordered" evidence="6">
    <location>
        <begin position="1784"/>
        <end position="1881"/>
    </location>
</feature>
<keyword evidence="2 4" id="KW-0040">ANK repeat</keyword>
<comment type="caution">
    <text evidence="8">The sequence shown here is derived from an EMBL/GenBank/DDBJ whole genome shotgun (WGS) entry which is preliminary data.</text>
</comment>
<feature type="repeat" description="ANK" evidence="4">
    <location>
        <begin position="1370"/>
        <end position="1402"/>
    </location>
</feature>
<feature type="compositionally biased region" description="Basic residues" evidence="6">
    <location>
        <begin position="1669"/>
        <end position="1680"/>
    </location>
</feature>
<feature type="repeat" description="ANK" evidence="4">
    <location>
        <begin position="267"/>
        <end position="299"/>
    </location>
</feature>
<dbReference type="PROSITE" id="PS50297">
    <property type="entry name" value="ANK_REP_REGION"/>
    <property type="match status" value="21"/>
</dbReference>
<feature type="region of interest" description="Disordered" evidence="6">
    <location>
        <begin position="591"/>
        <end position="611"/>
    </location>
</feature>
<dbReference type="Proteomes" id="UP000286415">
    <property type="component" value="Unassembled WGS sequence"/>
</dbReference>
<dbReference type="SMART" id="SM00248">
    <property type="entry name" value="ANK"/>
    <property type="match status" value="25"/>
</dbReference>
<dbReference type="Gene3D" id="3.30.1370.10">
    <property type="entry name" value="K Homology domain, type 1"/>
    <property type="match status" value="1"/>
</dbReference>
<feature type="repeat" description="ANK" evidence="4">
    <location>
        <begin position="1439"/>
        <end position="1471"/>
    </location>
</feature>
<evidence type="ECO:0000313" key="9">
    <source>
        <dbReference type="Proteomes" id="UP000286415"/>
    </source>
</evidence>
<feature type="compositionally biased region" description="Polar residues" evidence="6">
    <location>
        <begin position="1800"/>
        <end position="1817"/>
    </location>
</feature>
<feature type="compositionally biased region" description="Polar residues" evidence="6">
    <location>
        <begin position="2920"/>
        <end position="2931"/>
    </location>
</feature>
<dbReference type="SMART" id="SM00322">
    <property type="entry name" value="KH"/>
    <property type="match status" value="1"/>
</dbReference>
<feature type="repeat" description="ANK" evidence="4">
    <location>
        <begin position="1507"/>
        <end position="1539"/>
    </location>
</feature>
<feature type="compositionally biased region" description="Polar residues" evidence="6">
    <location>
        <begin position="1784"/>
        <end position="1793"/>
    </location>
</feature>
<sequence length="3148" mass="331285">MGDFQNFKFEDTIPDLSPETQLNFRKFLQVAGIENMLMNDGRRISDTEVLNEIRKEVAMLSRGETEERTTLIPACINGDAETVKSLLLSGEYNVNEVAPNGETALTRAVSANAIRIVELLLKHGADPNFTGKKVECTPLMEAASAGYTDIVRLLLEYGACVSQESNTGNTALHYAATAGHLECVCLLLQYNSPMEVQNETGHTPLMEATSNGHIDVARCLIKHGCDINTHSKEFKESALTLASYKGHADMVRFLLEAGADHEHRTDEMHTALMEAAMEGHVEVARLLLAHGANVNIPQDSFESPLTLAACGGHTELAHLLIGYGADIEEVNDEGYTPLMEASREGHEETVSLLLAVGADVNARTEETQETALTLAACGGFIEVCEMLLNAGADIEVGGVGCSTPLMEAAQEGHLELVRRLLQRGAAVNAVTATGDTALHYAAENGHVKVCKELLDWGAVFGAMTEGGRTPLMKAARIGNLEVVKLFVEHGAPIDQPTSLNDANALSLACSGGHAMVVKYLLQHGADPQYQLRDGSTMLIEAARSGSPAVLRLLLDYPRCLTQPTTQLIANAVPQQLQQQQLQLLQQQVYQPLPNGTPSPVGNTPGMPPPPPLPLPLSVAGGANFETCMDPTHVHLHANQRAISCHTQQHAHPTISLQAPTNLVVPSSSSQPQSHLDAALVNAYAVGWADGAASLVQQHVTLSTSGDTQTSTGSPALCSSTNPLLTHTPGSFLLPATNANFDAAPISQNSIVPKLCSGTAVAPTAFRVATEEISSEFRISQAEAVFRKTTTAANPHTDSTMVSRVTTNSAGSLSGSSSTSSESSASSLITGPTIDPNDDIGAGLLQALFQELMSDKDERIRRFEAVMSPYNALRVARSSLNQHQQQPANAATATAVAMTTNAAAIALSRLVDHQQQQQLCRHRSTAPDCMNDPRTLRRSTPCAHIPSVELLTKVARSGVCDPTSPMDYPLDNLSTSFAADIAMNQQTLDQTELVESVILGSSTSNTTPILSSCHSSSSALSTPECSASSSMGIADSVGSVANPTTTVARDSSPLTTCEYELDRATDILAPTLDSAYLGGVVDTVGLANAQALFHEAPHMDHELLASYRHYHHPGSHLTCALDASAAAAAVASLGHPTSHAGLHHHHHHPLAVSANGDGLVTPSGLLHVPHQAAALSVDALMSNSASALAYDPSNALSTHSIHQGSLPLAGSRMLPMGPTNILTANGASLSSARLLTSSEVPQMTNLTNTGEAPTPVNVPSLIDVNACIESSMETALTLACHGGHVELVRLLLERGADREHRDKKSYTPLHTAVYANQRAVVAVLLDYGADIEAQVDRTKDTALSIACSHGALEIVEELLNRGANKEHRNISDYTPLSLAASGGHVEVIQLLLRHGAEINSRTGSKLGISPLMLASMNGHTSAVSLLLEHGSDINAHIETNRNTALTLACFQGRSAVVSLLVERKANIEHRAKTGLTPLMEAASGDYVEVGMILLDHGADVNAAPVPSSRDTALTIAADKGNSKFVNLLLEKGAIVEARNKKGATPLWLASNGGHLEVVQSLIKYNADVNSQDNRKVSCLMAAFRKGHINVVRLLVQHVTQFPSDKDCIRHIKMAVTDKELAKRCQQCREIIIAAKEKQEGEARKNANCLLEQIEQEEEERAIREAMQAKKRERKRMRRKAKQEKERQGKEAVQISQSNPTEGNLNVSPSPDGGDQEGADDHSPEKHDSTLSQAVRHVRQGSFDSQRSNESNGDVLDEQDASFLGAIAAKLKTPGSRKNVEKIVSTVTESPAQRQSAEREVNITTASDGKTPLRPSSVTRPAGIDTIPVVPVEPEAERSTAAATTEAKREKHRSKKQSQRAAKRAAAEGAQPSDSEKSMDIFGNPQDEDVLSSLPATSSYYPLTVSANGDVNWNALIESQSAQLSQYLSAGFTTSSNTETNSWTVVLPSGSTRAQKNTIQNRSGGEAADWKTTSSASGSFKKRLSIPVSRHDIGKVIGQGGAVVSALRTMSGIQIDIESARSDEVTERMVYLKGPVDAVQRTYETIQGLLNGSIAGNDVLLMYAALKKSASTTTSTLGKPIMSACAKINGTTTLSLSSGVSKTATASGRGTSSSKPTRRAAKTTTSLACSVPSVASARSSSSQPSASVHLGRGPTTGLKTPTTLASGTSSNSNNNSTVLCGITTLSSVNGGTIMSTRANAPSATTWSAKVLSSSTSSKGNFASVAAAGLIPHPSKASTKSNETKVSHGAGKYAVPNLMSTFPSMTPTTAPVSLLSLNVTPFSTSSQMFPDLALPLSTTNESAPDSLDEVSFPPLNPKLTRGSAVTSSCMEKVVTCSSPVDGSAQSITATASGLAPNTTEAVSVGHPTSLIQDDVLFIPSSVTQPQDIPVVESECVATSTLFKPLTVSPTLVSTTHSSQPPTPVGSGGGGSHSTTCSSTPPTTTTQVRSFARAPGSERSAHQRSTNANLAATTIALGDTYPPSLMSLEVAPGAGIATDTLLITPTKRAISPETQSSEFVHSTISTRFRPDQSEWQESEPPSIAASQPCAPFSEPSFTIDAQTSVELSIAPVVGSCPVTNVALAKTTLRAPDSIRSTGVPDWQLHTGDLNPNSLAFHSSAFQSGNSTVPHQTSIPAMQIGAIEHQPASLMSSAMVGSDYPTDALPTGLETTLSGGLRQPTSLKSTSAAVQQQPTVQLSSLSTACVSTSGTMLTSTFAQNATVTTVSRSKPSLPVNPNAYAELRNSFINGLSSTVHSQQQVPPASLSTLLPGTQFHQIFSSSHQQQTANSGNLSTPLLQQQHVGATSTAHLTGTSHPLFNQAQLAMSCPTVSAPNSYTPPPCIPTFMPPGTPGSGGSYSSHLLNGGGPAVPMGSGSLLGNNSGVHQPPTVPIQPIGAERRRQTASNAVAVPLTGVYPTSTTNGPYSFSSSSLNNPPTALHPQAPSPQQSSNQNFLMFVNLFQQQQQQQQQQQAQQQQQVSLGAQGPSHLANWQSPCLWPSSSMTSSFSGPIGSTTTIPPGKLAAGGMADLTAYNNTNLLQNSLSSGTSSVGNQQQQLVAAMAAIGMCPPWNSTGSTNPTLLNPAASTVPRSSGPTGQGRWLYSPQNTTTYPSTSPSTQSYYSDQLPQPLKPTGNVPHPVAPSHSQAVHRAPQE</sequence>
<feature type="repeat" description="ANK" evidence="4">
    <location>
        <begin position="433"/>
        <end position="465"/>
    </location>
</feature>
<feature type="compositionally biased region" description="Polar residues" evidence="6">
    <location>
        <begin position="3069"/>
        <end position="3089"/>
    </location>
</feature>
<keyword evidence="9" id="KW-1185">Reference proteome</keyword>
<dbReference type="GO" id="GO:0045087">
    <property type="term" value="P:innate immune response"/>
    <property type="evidence" value="ECO:0007669"/>
    <property type="project" value="TreeGrafter"/>
</dbReference>
<gene>
    <name evidence="8" type="ORF">CSKR_202995</name>
</gene>
<feature type="repeat" description="ANK" evidence="4">
    <location>
        <begin position="1303"/>
        <end position="1335"/>
    </location>
</feature>
<reference evidence="8 9" key="2">
    <citation type="journal article" date="2021" name="Genomics">
        <title>High-quality reference genome for Clonorchis sinensis.</title>
        <authorList>
            <person name="Young N.D."/>
            <person name="Stroehlein A.J."/>
            <person name="Kinkar L."/>
            <person name="Wang T."/>
            <person name="Sohn W.M."/>
            <person name="Chang B.C.H."/>
            <person name="Kaur P."/>
            <person name="Weisz D."/>
            <person name="Dudchenko O."/>
            <person name="Aiden E.L."/>
            <person name="Korhonen P.K."/>
            <person name="Gasser R.B."/>
        </authorList>
    </citation>
    <scope>NUCLEOTIDE SEQUENCE [LARGE SCALE GENOMIC DNA]</scope>
    <source>
        <strain evidence="8">Cs-k2</strain>
    </source>
</reference>
<dbReference type="PRINTS" id="PR01415">
    <property type="entry name" value="ANKYRIN"/>
</dbReference>
<feature type="repeat" description="ANK" evidence="4">
    <location>
        <begin position="200"/>
        <end position="232"/>
    </location>
</feature>
<feature type="repeat" description="ANK" evidence="4">
    <location>
        <begin position="1270"/>
        <end position="1302"/>
    </location>
</feature>
<feature type="repeat" description="ANK" evidence="4">
    <location>
        <begin position="400"/>
        <end position="432"/>
    </location>
</feature>
<feature type="compositionally biased region" description="Low complexity" evidence="6">
    <location>
        <begin position="3097"/>
        <end position="3117"/>
    </location>
</feature>
<dbReference type="InterPro" id="IPR051631">
    <property type="entry name" value="Ankyrin-KH/SAM_domain"/>
</dbReference>
<feature type="region of interest" description="Disordered" evidence="6">
    <location>
        <begin position="3069"/>
        <end position="3148"/>
    </location>
</feature>
<dbReference type="Pfam" id="PF00023">
    <property type="entry name" value="Ank"/>
    <property type="match status" value="4"/>
</dbReference>
<dbReference type="PROSITE" id="PS50084">
    <property type="entry name" value="KH_TYPE_1"/>
    <property type="match status" value="1"/>
</dbReference>
<dbReference type="InterPro" id="IPR004088">
    <property type="entry name" value="KH_dom_type_1"/>
</dbReference>
<feature type="repeat" description="ANK" evidence="4">
    <location>
        <begin position="1540"/>
        <end position="1572"/>
    </location>
</feature>
<dbReference type="InterPro" id="IPR036612">
    <property type="entry name" value="KH_dom_type_1_sf"/>
</dbReference>
<feature type="repeat" description="ANK" evidence="4">
    <location>
        <begin position="167"/>
        <end position="199"/>
    </location>
</feature>
<feature type="repeat" description="ANK" evidence="4">
    <location>
        <begin position="234"/>
        <end position="266"/>
    </location>
</feature>
<feature type="compositionally biased region" description="Low complexity" evidence="6">
    <location>
        <begin position="2936"/>
        <end position="2945"/>
    </location>
</feature>
<evidence type="ECO:0000313" key="8">
    <source>
        <dbReference type="EMBL" id="KAG5444373.1"/>
    </source>
</evidence>
<dbReference type="OrthoDB" id="10071877at2759"/>
<dbReference type="GO" id="GO:0003723">
    <property type="term" value="F:RNA binding"/>
    <property type="evidence" value="ECO:0007669"/>
    <property type="project" value="UniProtKB-UniRule"/>
</dbReference>
<feature type="repeat" description="ANK" evidence="4">
    <location>
        <begin position="300"/>
        <end position="332"/>
    </location>
</feature>
<feature type="repeat" description="ANK" evidence="4">
    <location>
        <begin position="100"/>
        <end position="132"/>
    </location>
</feature>
<feature type="repeat" description="ANK" evidence="4">
    <location>
        <begin position="1405"/>
        <end position="1437"/>
    </location>
</feature>
<dbReference type="Gene3D" id="1.25.40.20">
    <property type="entry name" value="Ankyrin repeat-containing domain"/>
    <property type="match status" value="7"/>
</dbReference>
<feature type="repeat" description="ANK" evidence="4">
    <location>
        <begin position="333"/>
        <end position="365"/>
    </location>
</feature>
<feature type="compositionally biased region" description="Polar residues" evidence="6">
    <location>
        <begin position="1692"/>
        <end position="1707"/>
    </location>
</feature>
<feature type="region of interest" description="Disordered" evidence="6">
    <location>
        <begin position="2848"/>
        <end position="2871"/>
    </location>
</feature>
<dbReference type="PROSITE" id="PS50088">
    <property type="entry name" value="ANK_REPEAT"/>
    <property type="match status" value="22"/>
</dbReference>
<dbReference type="Pfam" id="PF13637">
    <property type="entry name" value="Ank_4"/>
    <property type="match status" value="1"/>
</dbReference>
<dbReference type="Pfam" id="PF00013">
    <property type="entry name" value="KH_1"/>
    <property type="match status" value="1"/>
</dbReference>
<dbReference type="InterPro" id="IPR002110">
    <property type="entry name" value="Ankyrin_rpt"/>
</dbReference>
<feature type="domain" description="K Homology" evidence="7">
    <location>
        <begin position="1978"/>
        <end position="2049"/>
    </location>
</feature>
<evidence type="ECO:0000256" key="2">
    <source>
        <dbReference type="ARBA" id="ARBA00023043"/>
    </source>
</evidence>
<feature type="region of interest" description="Disordered" evidence="6">
    <location>
        <begin position="2920"/>
        <end position="2945"/>
    </location>
</feature>
<keyword evidence="1" id="KW-0677">Repeat</keyword>
<feature type="region of interest" description="Disordered" evidence="6">
    <location>
        <begin position="2408"/>
        <end position="2462"/>
    </location>
</feature>
<dbReference type="Pfam" id="PF12796">
    <property type="entry name" value="Ank_2"/>
    <property type="match status" value="8"/>
</dbReference>
<feature type="compositionally biased region" description="Low complexity" evidence="6">
    <location>
        <begin position="2429"/>
        <end position="2442"/>
    </location>
</feature>
<dbReference type="FunFam" id="1.25.40.20:FF:000046">
    <property type="entry name" value="Ankyrin repeat and KH domain-containing protein 1"/>
    <property type="match status" value="1"/>
</dbReference>
<keyword evidence="5" id="KW-0694">RNA-binding</keyword>
<feature type="compositionally biased region" description="Basic residues" evidence="6">
    <location>
        <begin position="1848"/>
        <end position="1861"/>
    </location>
</feature>
<feature type="compositionally biased region" description="Low complexity" evidence="6">
    <location>
        <begin position="808"/>
        <end position="827"/>
    </location>
</feature>
<keyword evidence="3" id="KW-0175">Coiled coil</keyword>
<feature type="repeat" description="ANK" evidence="4">
    <location>
        <begin position="367"/>
        <end position="399"/>
    </location>
</feature>
<feature type="region of interest" description="Disordered" evidence="6">
    <location>
        <begin position="1663"/>
        <end position="1729"/>
    </location>
</feature>
<organism evidence="8 9">
    <name type="scientific">Clonorchis sinensis</name>
    <name type="common">Chinese liver fluke</name>
    <dbReference type="NCBI Taxonomy" id="79923"/>
    <lineage>
        <taxon>Eukaryota</taxon>
        <taxon>Metazoa</taxon>
        <taxon>Spiralia</taxon>
        <taxon>Lophotrochozoa</taxon>
        <taxon>Platyhelminthes</taxon>
        <taxon>Trematoda</taxon>
        <taxon>Digenea</taxon>
        <taxon>Opisthorchiida</taxon>
        <taxon>Opisthorchiata</taxon>
        <taxon>Opisthorchiidae</taxon>
        <taxon>Clonorchis</taxon>
    </lineage>
</organism>
<dbReference type="FunFam" id="1.25.40.20:FF:000131">
    <property type="entry name" value="ankyrin repeat domain-containing protein 17 isoform X1"/>
    <property type="match status" value="1"/>
</dbReference>
<dbReference type="SUPFAM" id="SSF54791">
    <property type="entry name" value="Eukaryotic type KH-domain (KH-domain type I)"/>
    <property type="match status" value="1"/>
</dbReference>
<feature type="repeat" description="ANK" evidence="4">
    <location>
        <begin position="137"/>
        <end position="166"/>
    </location>
</feature>
<dbReference type="SUPFAM" id="SSF48403">
    <property type="entry name" value="Ankyrin repeat"/>
    <property type="match status" value="3"/>
</dbReference>
<accession>A0A8T1M5C7</accession>
<proteinExistence type="predicted"/>